<evidence type="ECO:0000259" key="1">
    <source>
        <dbReference type="Pfam" id="PF07883"/>
    </source>
</evidence>
<keyword evidence="3" id="KW-1185">Reference proteome</keyword>
<reference evidence="2" key="1">
    <citation type="journal article" date="2012" name="J. Microbiol. Biotechnol.">
        <title>Ramlibacter ginsenosidimutans sp. nov., with ginsenoside-converting activity.</title>
        <authorList>
            <person name="Wang L."/>
            <person name="An D.S."/>
            <person name="Kim S.G."/>
            <person name="Jin F.X."/>
            <person name="Kim S.C."/>
            <person name="Lee S.T."/>
            <person name="Im W.T."/>
        </authorList>
    </citation>
    <scope>NUCLEOTIDE SEQUENCE</scope>
    <source>
        <strain evidence="2">KACC 17527</strain>
    </source>
</reference>
<dbReference type="InterPro" id="IPR011051">
    <property type="entry name" value="RmlC_Cupin_sf"/>
</dbReference>
<dbReference type="InterPro" id="IPR014710">
    <property type="entry name" value="RmlC-like_jellyroll"/>
</dbReference>
<gene>
    <name evidence="2" type="ORF">JJB11_25105</name>
</gene>
<dbReference type="PANTHER" id="PTHR37694">
    <property type="entry name" value="SLR8022 PROTEIN"/>
    <property type="match status" value="1"/>
</dbReference>
<dbReference type="EMBL" id="JAEPWM010000019">
    <property type="protein sequence ID" value="MBK6009391.1"/>
    <property type="molecule type" value="Genomic_DNA"/>
</dbReference>
<evidence type="ECO:0000313" key="3">
    <source>
        <dbReference type="Proteomes" id="UP000630528"/>
    </source>
</evidence>
<dbReference type="AlphaFoldDB" id="A0A934TYD7"/>
<dbReference type="Proteomes" id="UP000630528">
    <property type="component" value="Unassembled WGS sequence"/>
</dbReference>
<dbReference type="SUPFAM" id="SSF51182">
    <property type="entry name" value="RmlC-like cupins"/>
    <property type="match status" value="1"/>
</dbReference>
<dbReference type="Pfam" id="PF07883">
    <property type="entry name" value="Cupin_2"/>
    <property type="match status" value="1"/>
</dbReference>
<evidence type="ECO:0000313" key="2">
    <source>
        <dbReference type="EMBL" id="MBK6009391.1"/>
    </source>
</evidence>
<name>A0A934TYD7_9BURK</name>
<accession>A0A934TYD7</accession>
<proteinExistence type="predicted"/>
<protein>
    <submittedName>
        <fullName evidence="2">Cupin domain-containing protein</fullName>
    </submittedName>
</protein>
<dbReference type="InterPro" id="IPR013096">
    <property type="entry name" value="Cupin_2"/>
</dbReference>
<feature type="domain" description="Cupin type-2" evidence="1">
    <location>
        <begin position="42"/>
        <end position="102"/>
    </location>
</feature>
<comment type="caution">
    <text evidence="2">The sequence shown here is derived from an EMBL/GenBank/DDBJ whole genome shotgun (WGS) entry which is preliminary data.</text>
</comment>
<organism evidence="2 3">
    <name type="scientific">Ramlibacter ginsenosidimutans</name>
    <dbReference type="NCBI Taxonomy" id="502333"/>
    <lineage>
        <taxon>Bacteria</taxon>
        <taxon>Pseudomonadati</taxon>
        <taxon>Pseudomonadota</taxon>
        <taxon>Betaproteobacteria</taxon>
        <taxon>Burkholderiales</taxon>
        <taxon>Comamonadaceae</taxon>
        <taxon>Ramlibacter</taxon>
    </lineage>
</organism>
<dbReference type="Gene3D" id="2.60.120.10">
    <property type="entry name" value="Jelly Rolls"/>
    <property type="match status" value="1"/>
</dbReference>
<reference evidence="2" key="2">
    <citation type="submission" date="2021-01" db="EMBL/GenBank/DDBJ databases">
        <authorList>
            <person name="Kang M."/>
        </authorList>
    </citation>
    <scope>NUCLEOTIDE SEQUENCE</scope>
    <source>
        <strain evidence="2">KACC 17527</strain>
    </source>
</reference>
<sequence length="132" mass="14286">MALPHAQLMDVINVGPLGEQLEGLVSTSLIKTERVQLLHLVLAAHQDMPQHHVDDECTIHCLEGEVEIVTGAGVRQLRPGNLVVLPAREKHSLRARSRAAVLLTLLLDHGDAARQGGGGNRRALDKDTPLKP</sequence>
<dbReference type="RefSeq" id="WP_201177957.1">
    <property type="nucleotide sequence ID" value="NZ_JAEPWM010000019.1"/>
</dbReference>
<dbReference type="PANTHER" id="PTHR37694:SF1">
    <property type="entry name" value="SLR8022 PROTEIN"/>
    <property type="match status" value="1"/>
</dbReference>